<dbReference type="PANTHER" id="PTHR43221">
    <property type="entry name" value="PROTEASE HTPX"/>
    <property type="match status" value="1"/>
</dbReference>
<comment type="subcellular location">
    <subcellularLocation>
        <location evidence="1 12">Cell membrane</location>
        <topology evidence="1 12">Multi-pass membrane protein</topology>
    </subcellularLocation>
</comment>
<dbReference type="NCBIfam" id="NF002826">
    <property type="entry name" value="PRK03001.1"/>
    <property type="match status" value="1"/>
</dbReference>
<keyword evidence="6 12" id="KW-0479">Metal-binding</keyword>
<dbReference type="GO" id="GO:0004222">
    <property type="term" value="F:metalloendopeptidase activity"/>
    <property type="evidence" value="ECO:0007669"/>
    <property type="project" value="UniProtKB-UniRule"/>
</dbReference>
<dbReference type="GO" id="GO:0008270">
    <property type="term" value="F:zinc ion binding"/>
    <property type="evidence" value="ECO:0007669"/>
    <property type="project" value="UniProtKB-UniRule"/>
</dbReference>
<evidence type="ECO:0000256" key="1">
    <source>
        <dbReference type="ARBA" id="ARBA00004651"/>
    </source>
</evidence>
<comment type="similarity">
    <text evidence="2 12">Belongs to the peptidase M48B family.</text>
</comment>
<keyword evidence="8 12" id="KW-0862">Zinc</keyword>
<keyword evidence="10 12" id="KW-0482">Metalloprotease</keyword>
<keyword evidence="7 12" id="KW-0378">Hydrolase</keyword>
<dbReference type="EC" id="3.4.24.-" evidence="12"/>
<dbReference type="Proteomes" id="UP000534783">
    <property type="component" value="Unassembled WGS sequence"/>
</dbReference>
<evidence type="ECO:0000256" key="4">
    <source>
        <dbReference type="ARBA" id="ARBA00022670"/>
    </source>
</evidence>
<evidence type="ECO:0000256" key="12">
    <source>
        <dbReference type="HAMAP-Rule" id="MF_00188"/>
    </source>
</evidence>
<dbReference type="InterPro" id="IPR001915">
    <property type="entry name" value="Peptidase_M48"/>
</dbReference>
<feature type="binding site" evidence="12">
    <location>
        <position position="130"/>
    </location>
    <ligand>
        <name>Zn(2+)</name>
        <dbReference type="ChEBI" id="CHEBI:29105"/>
        <note>catalytic</note>
    </ligand>
</feature>
<feature type="active site" evidence="12">
    <location>
        <position position="131"/>
    </location>
</feature>
<feature type="binding site" evidence="12">
    <location>
        <position position="208"/>
    </location>
    <ligand>
        <name>Zn(2+)</name>
        <dbReference type="ChEBI" id="CHEBI:29105"/>
        <note>catalytic</note>
    </ligand>
</feature>
<dbReference type="InterPro" id="IPR050083">
    <property type="entry name" value="HtpX_protease"/>
</dbReference>
<evidence type="ECO:0000256" key="2">
    <source>
        <dbReference type="ARBA" id="ARBA00009779"/>
    </source>
</evidence>
<dbReference type="CDD" id="cd07336">
    <property type="entry name" value="M48B_HtpX_like"/>
    <property type="match status" value="1"/>
</dbReference>
<feature type="domain" description="Peptidase M48" evidence="13">
    <location>
        <begin position="65"/>
        <end position="281"/>
    </location>
</feature>
<dbReference type="Gene3D" id="3.30.2010.10">
    <property type="entry name" value="Metalloproteases ('zincins'), catalytic domain"/>
    <property type="match status" value="1"/>
</dbReference>
<proteinExistence type="inferred from homology"/>
<gene>
    <name evidence="12 14" type="primary">htpX</name>
    <name evidence="14" type="ORF">MNODULE_07320</name>
</gene>
<organism evidence="14 15">
    <name type="scientific">Candidatus Manganitrophus noduliformans</name>
    <dbReference type="NCBI Taxonomy" id="2606439"/>
    <lineage>
        <taxon>Bacteria</taxon>
        <taxon>Pseudomonadati</taxon>
        <taxon>Nitrospirota</taxon>
        <taxon>Nitrospiria</taxon>
        <taxon>Candidatus Troglogloeales</taxon>
        <taxon>Candidatus Manganitrophaceae</taxon>
        <taxon>Candidatus Manganitrophus</taxon>
    </lineage>
</organism>
<dbReference type="InterPro" id="IPR022919">
    <property type="entry name" value="Pept_M48_protease_HtpX"/>
</dbReference>
<dbReference type="RefSeq" id="WP_168058785.1">
    <property type="nucleotide sequence ID" value="NZ_VTOW01000001.1"/>
</dbReference>
<feature type="transmembrane region" description="Helical" evidence="12">
    <location>
        <begin position="180"/>
        <end position="199"/>
    </location>
</feature>
<dbReference type="PANTHER" id="PTHR43221:SF1">
    <property type="entry name" value="PROTEASE HTPX"/>
    <property type="match status" value="1"/>
</dbReference>
<feature type="transmembrane region" description="Helical" evidence="12">
    <location>
        <begin position="140"/>
        <end position="160"/>
    </location>
</feature>
<evidence type="ECO:0000256" key="9">
    <source>
        <dbReference type="ARBA" id="ARBA00022989"/>
    </source>
</evidence>
<comment type="caution">
    <text evidence="14">The sequence shown here is derived from an EMBL/GenBank/DDBJ whole genome shotgun (WGS) entry which is preliminary data.</text>
</comment>
<dbReference type="Pfam" id="PF01435">
    <property type="entry name" value="Peptidase_M48"/>
    <property type="match status" value="1"/>
</dbReference>
<keyword evidence="5 12" id="KW-0812">Transmembrane</keyword>
<accession>A0A7X6DNQ3</accession>
<dbReference type="GO" id="GO:0006508">
    <property type="term" value="P:proteolysis"/>
    <property type="evidence" value="ECO:0007669"/>
    <property type="project" value="UniProtKB-KW"/>
</dbReference>
<evidence type="ECO:0000256" key="7">
    <source>
        <dbReference type="ARBA" id="ARBA00022801"/>
    </source>
</evidence>
<keyword evidence="9 12" id="KW-1133">Transmembrane helix</keyword>
<evidence type="ECO:0000256" key="8">
    <source>
        <dbReference type="ARBA" id="ARBA00022833"/>
    </source>
</evidence>
<feature type="binding site" evidence="12">
    <location>
        <position position="134"/>
    </location>
    <ligand>
        <name>Zn(2+)</name>
        <dbReference type="ChEBI" id="CHEBI:29105"/>
        <note>catalytic</note>
    </ligand>
</feature>
<dbReference type="EMBL" id="VTOW01000001">
    <property type="protein sequence ID" value="NKE70544.1"/>
    <property type="molecule type" value="Genomic_DNA"/>
</dbReference>
<keyword evidence="11 12" id="KW-0472">Membrane</keyword>
<evidence type="ECO:0000256" key="6">
    <source>
        <dbReference type="ARBA" id="ARBA00022723"/>
    </source>
</evidence>
<keyword evidence="3 12" id="KW-1003">Cell membrane</keyword>
<evidence type="ECO:0000256" key="3">
    <source>
        <dbReference type="ARBA" id="ARBA00022475"/>
    </source>
</evidence>
<evidence type="ECO:0000313" key="14">
    <source>
        <dbReference type="EMBL" id="NKE70544.1"/>
    </source>
</evidence>
<dbReference type="GO" id="GO:0005886">
    <property type="term" value="C:plasma membrane"/>
    <property type="evidence" value="ECO:0007669"/>
    <property type="project" value="UniProtKB-SubCell"/>
</dbReference>
<evidence type="ECO:0000256" key="10">
    <source>
        <dbReference type="ARBA" id="ARBA00023049"/>
    </source>
</evidence>
<keyword evidence="15" id="KW-1185">Reference proteome</keyword>
<evidence type="ECO:0000256" key="11">
    <source>
        <dbReference type="ARBA" id="ARBA00023136"/>
    </source>
</evidence>
<name>A0A7X6DNQ3_9BACT</name>
<dbReference type="AlphaFoldDB" id="A0A7X6DNQ3"/>
<evidence type="ECO:0000313" key="15">
    <source>
        <dbReference type="Proteomes" id="UP000534783"/>
    </source>
</evidence>
<dbReference type="HAMAP" id="MF_00188">
    <property type="entry name" value="Pept_M48_protease_HtpX"/>
    <property type="match status" value="1"/>
</dbReference>
<keyword evidence="4 12" id="KW-0645">Protease</keyword>
<sequence length="286" mass="30872">MNALKTTFFLTLLTVLLVFAGKALGGNQGMILAFGFALVMNGISYWFSDKIVLKMYRAQPVTEADAPQLYNIVADLAMRAKMPMPKVYLIDNPTPNAFATGRNPEHAAVAVTTGIMRILNREELTGVLAHELSHVRHRDILISTVAATVAGAISMLANMAQWAMIFGGFGGRSGDREGGMSGLGAIVMIILAPIAAMMIQMAVSRSREFEADAGGAKLCGNPLWLAEALRKLHVGVQRVPMDANPATAHMFIVSPLRGGGMMSLFSTHPPMEERIARLEAMVYGRR</sequence>
<feature type="transmembrane region" description="Helical" evidence="12">
    <location>
        <begin position="30"/>
        <end position="47"/>
    </location>
</feature>
<protein>
    <recommendedName>
        <fullName evidence="12">Protease HtpX homolog</fullName>
        <ecNumber evidence="12">3.4.24.-</ecNumber>
    </recommendedName>
</protein>
<evidence type="ECO:0000256" key="5">
    <source>
        <dbReference type="ARBA" id="ARBA00022692"/>
    </source>
</evidence>
<evidence type="ECO:0000259" key="13">
    <source>
        <dbReference type="Pfam" id="PF01435"/>
    </source>
</evidence>
<reference evidence="14 15" key="1">
    <citation type="journal article" date="2020" name="Nature">
        <title>Bacterial chemolithoautotrophy via manganese oxidation.</title>
        <authorList>
            <person name="Yu H."/>
            <person name="Leadbetter J.R."/>
        </authorList>
    </citation>
    <scope>NUCLEOTIDE SEQUENCE [LARGE SCALE GENOMIC DNA]</scope>
    <source>
        <strain evidence="14 15">Mn-1</strain>
    </source>
</reference>
<comment type="cofactor">
    <cofactor evidence="12">
        <name>Zn(2+)</name>
        <dbReference type="ChEBI" id="CHEBI:29105"/>
    </cofactor>
    <text evidence="12">Binds 1 zinc ion per subunit.</text>
</comment>